<dbReference type="PANTHER" id="PTHR31170:SF18">
    <property type="entry name" value="(WILD MALAYSIAN BANANA) HYPOTHETICAL PROTEIN"/>
    <property type="match status" value="1"/>
</dbReference>
<dbReference type="Pfam" id="PF03140">
    <property type="entry name" value="DUF247"/>
    <property type="match status" value="1"/>
</dbReference>
<accession>A0A4U6THG1</accession>
<dbReference type="PANTHER" id="PTHR31170">
    <property type="entry name" value="BNAC04G53230D PROTEIN"/>
    <property type="match status" value="1"/>
</dbReference>
<keyword evidence="1" id="KW-0472">Membrane</keyword>
<dbReference type="InterPro" id="IPR004158">
    <property type="entry name" value="DUF247_pln"/>
</dbReference>
<evidence type="ECO:0000313" key="3">
    <source>
        <dbReference type="Proteomes" id="UP000298652"/>
    </source>
</evidence>
<protein>
    <submittedName>
        <fullName evidence="2">Uncharacterized protein</fullName>
    </submittedName>
</protein>
<evidence type="ECO:0000313" key="2">
    <source>
        <dbReference type="EMBL" id="TKW01072.1"/>
    </source>
</evidence>
<dbReference type="Gramene" id="TKW01072">
    <property type="protein sequence ID" value="TKW01072"/>
    <property type="gene ID" value="SEVIR_8G153500v2"/>
</dbReference>
<dbReference type="AlphaFoldDB" id="A0A4U6THG1"/>
<feature type="transmembrane region" description="Helical" evidence="1">
    <location>
        <begin position="410"/>
        <end position="434"/>
    </location>
</feature>
<sequence>MAAAGGGRRVWVVDVEKKLDEADASVEVSRWQRHCIYRVPACIKDLKPKAYRPQVVSLGPFHHGDPELVPMEEHKRRALRHLLRRAKRPLEKFAAAVEEVAEQLASAYLDLGAEWREGDGRERFLEMMIVDGCFLLEVMRAASLDVVGKSNTGDYAPNDPIFSHHGVLYMVPYIRRDMLMLENQLPLLLLERLVAVETDKLTNGDVINRMVLRFLSPSPRLPPPGATPGLHALDVHRRNMLYGHYQAPHWSSRDVPEADIIRSAVELYEAGIRFKKSHSASLHDIRFRHGVLSMPAVTVDDSTEYMFLNMMAFERLHVGAGNDVTAYVFFMDNIIDSAKDVALLSSRGIIQNAVGSDKAVAKLFNSISKDVVLETDSALDAVHREVNAYCRKPWNMWRANLIHTYFRSPWAFLSLAAAIFLLVMTIMQTVYSVLQFYQNNGSGSSSTAPAPM</sequence>
<keyword evidence="1" id="KW-0812">Transmembrane</keyword>
<reference evidence="2" key="1">
    <citation type="submission" date="2019-03" db="EMBL/GenBank/DDBJ databases">
        <title>WGS assembly of Setaria viridis.</title>
        <authorList>
            <person name="Huang P."/>
            <person name="Jenkins J."/>
            <person name="Grimwood J."/>
            <person name="Barry K."/>
            <person name="Healey A."/>
            <person name="Mamidi S."/>
            <person name="Sreedasyam A."/>
            <person name="Shu S."/>
            <person name="Feldman M."/>
            <person name="Wu J."/>
            <person name="Yu Y."/>
            <person name="Chen C."/>
            <person name="Johnson J."/>
            <person name="Rokhsar D."/>
            <person name="Baxter I."/>
            <person name="Schmutz J."/>
            <person name="Brutnell T."/>
            <person name="Kellogg E."/>
        </authorList>
    </citation>
    <scope>NUCLEOTIDE SEQUENCE [LARGE SCALE GENOMIC DNA]</scope>
</reference>
<dbReference type="Proteomes" id="UP000298652">
    <property type="component" value="Chromosome 8"/>
</dbReference>
<keyword evidence="1" id="KW-1133">Transmembrane helix</keyword>
<dbReference type="OMA" id="ELMHVED"/>
<name>A0A4U6THG1_SETVI</name>
<evidence type="ECO:0000256" key="1">
    <source>
        <dbReference type="SAM" id="Phobius"/>
    </source>
</evidence>
<gene>
    <name evidence="2" type="ORF">SEVIR_8G153500v2</name>
</gene>
<proteinExistence type="predicted"/>
<keyword evidence="3" id="KW-1185">Reference proteome</keyword>
<organism evidence="2 3">
    <name type="scientific">Setaria viridis</name>
    <name type="common">Green bristlegrass</name>
    <name type="synonym">Setaria italica subsp. viridis</name>
    <dbReference type="NCBI Taxonomy" id="4556"/>
    <lineage>
        <taxon>Eukaryota</taxon>
        <taxon>Viridiplantae</taxon>
        <taxon>Streptophyta</taxon>
        <taxon>Embryophyta</taxon>
        <taxon>Tracheophyta</taxon>
        <taxon>Spermatophyta</taxon>
        <taxon>Magnoliopsida</taxon>
        <taxon>Liliopsida</taxon>
        <taxon>Poales</taxon>
        <taxon>Poaceae</taxon>
        <taxon>PACMAD clade</taxon>
        <taxon>Panicoideae</taxon>
        <taxon>Panicodae</taxon>
        <taxon>Paniceae</taxon>
        <taxon>Cenchrinae</taxon>
        <taxon>Setaria</taxon>
    </lineage>
</organism>
<dbReference type="EMBL" id="CM016559">
    <property type="protein sequence ID" value="TKW01072.1"/>
    <property type="molecule type" value="Genomic_DNA"/>
</dbReference>